<name>A0ABR4IJ07_9EURO</name>
<accession>A0ABR4IJ07</accession>
<dbReference type="InterPro" id="IPR002347">
    <property type="entry name" value="SDR_fam"/>
</dbReference>
<dbReference type="PANTHER" id="PTHR45458:SF3">
    <property type="entry name" value="CHAIN DEHYDROGENASE (ATSC), PUTATIVE-RELATED"/>
    <property type="match status" value="1"/>
</dbReference>
<evidence type="ECO:0000313" key="2">
    <source>
        <dbReference type="Proteomes" id="UP001610335"/>
    </source>
</evidence>
<dbReference type="InterPro" id="IPR052184">
    <property type="entry name" value="SDR_enzymes"/>
</dbReference>
<dbReference type="PANTHER" id="PTHR45458">
    <property type="entry name" value="SHORT-CHAIN DEHYDROGENASE/REDUCTASE SDR"/>
    <property type="match status" value="1"/>
</dbReference>
<dbReference type="SUPFAM" id="SSF51735">
    <property type="entry name" value="NAD(P)-binding Rossmann-fold domains"/>
    <property type="match status" value="1"/>
</dbReference>
<comment type="caution">
    <text evidence="1">The sequence shown here is derived from an EMBL/GenBank/DDBJ whole genome shotgun (WGS) entry which is preliminary data.</text>
</comment>
<reference evidence="1 2" key="1">
    <citation type="submission" date="2024-07" db="EMBL/GenBank/DDBJ databases">
        <title>Section-level genome sequencing and comparative genomics of Aspergillus sections Usti and Cavernicolus.</title>
        <authorList>
            <consortium name="Lawrence Berkeley National Laboratory"/>
            <person name="Nybo J.L."/>
            <person name="Vesth T.C."/>
            <person name="Theobald S."/>
            <person name="Frisvad J.C."/>
            <person name="Larsen T.O."/>
            <person name="Kjaerboelling I."/>
            <person name="Rothschild-Mancinelli K."/>
            <person name="Lyhne E.K."/>
            <person name="Kogle M.E."/>
            <person name="Barry K."/>
            <person name="Clum A."/>
            <person name="Na H."/>
            <person name="Ledsgaard L."/>
            <person name="Lin J."/>
            <person name="Lipzen A."/>
            <person name="Kuo A."/>
            <person name="Riley R."/>
            <person name="Mondo S."/>
            <person name="LaButti K."/>
            <person name="Haridas S."/>
            <person name="Pangalinan J."/>
            <person name="Salamov A.A."/>
            <person name="Simmons B.A."/>
            <person name="Magnuson J.K."/>
            <person name="Chen J."/>
            <person name="Drula E."/>
            <person name="Henrissat B."/>
            <person name="Wiebenga A."/>
            <person name="Lubbers R.J."/>
            <person name="Gomes A.C."/>
            <person name="Makela M.R."/>
            <person name="Stajich J."/>
            <person name="Grigoriev I.V."/>
            <person name="Mortensen U.H."/>
            <person name="De vries R.P."/>
            <person name="Baker S.E."/>
            <person name="Andersen M.R."/>
        </authorList>
    </citation>
    <scope>NUCLEOTIDE SEQUENCE [LARGE SCALE GENOMIC DNA]</scope>
    <source>
        <strain evidence="1 2">CBS 600.67</strain>
    </source>
</reference>
<dbReference type="Gene3D" id="3.40.50.720">
    <property type="entry name" value="NAD(P)-binding Rossmann-like Domain"/>
    <property type="match status" value="1"/>
</dbReference>
<gene>
    <name evidence="1" type="ORF">BDW59DRAFT_160055</name>
</gene>
<evidence type="ECO:0000313" key="1">
    <source>
        <dbReference type="EMBL" id="KAL2827748.1"/>
    </source>
</evidence>
<dbReference type="Proteomes" id="UP001610335">
    <property type="component" value="Unassembled WGS sequence"/>
</dbReference>
<dbReference type="PRINTS" id="PR00081">
    <property type="entry name" value="GDHRDH"/>
</dbReference>
<organism evidence="1 2">
    <name type="scientific">Aspergillus cavernicola</name>
    <dbReference type="NCBI Taxonomy" id="176166"/>
    <lineage>
        <taxon>Eukaryota</taxon>
        <taxon>Fungi</taxon>
        <taxon>Dikarya</taxon>
        <taxon>Ascomycota</taxon>
        <taxon>Pezizomycotina</taxon>
        <taxon>Eurotiomycetes</taxon>
        <taxon>Eurotiomycetidae</taxon>
        <taxon>Eurotiales</taxon>
        <taxon>Aspergillaceae</taxon>
        <taxon>Aspergillus</taxon>
        <taxon>Aspergillus subgen. Nidulantes</taxon>
    </lineage>
</organism>
<sequence>MPSYLVTGASRGLGYAIVKVLASDPANTVLALARNKQAAEDRLASDKISNVHVFAADVTDETALKAAARQARSILGGKGLDVLINNAAYVSEKTALTSLHEYENDLQTVFEDTQRSVEVNVYGPLKVIFAFLDLIRQGQLKKVVAISSGMGDINMINEIKLSNAAPYAISKGALNVLMAKLNASYADSGILFMSLCPGRVDTLEGDIPELTQADLTRLQGILAKFQENADGKYVASAPEDGARNVLAAIDRQSLAGGFGGSFLSHNGTTKWTAP</sequence>
<protein>
    <submittedName>
        <fullName evidence="1">NAD(P)-binding protein</fullName>
    </submittedName>
</protein>
<proteinExistence type="predicted"/>
<keyword evidence="2" id="KW-1185">Reference proteome</keyword>
<dbReference type="Pfam" id="PF00106">
    <property type="entry name" value="adh_short"/>
    <property type="match status" value="1"/>
</dbReference>
<dbReference type="EMBL" id="JBFXLS010000023">
    <property type="protein sequence ID" value="KAL2827748.1"/>
    <property type="molecule type" value="Genomic_DNA"/>
</dbReference>
<dbReference type="InterPro" id="IPR036291">
    <property type="entry name" value="NAD(P)-bd_dom_sf"/>
</dbReference>